<keyword evidence="5" id="KW-1185">Reference proteome</keyword>
<protein>
    <submittedName>
        <fullName evidence="4">IRK-interacting protein-like isoform X2</fullName>
    </submittedName>
</protein>
<dbReference type="InterPro" id="IPR056813">
    <property type="entry name" value="GIL1_IRKI_C"/>
</dbReference>
<feature type="compositionally biased region" description="Acidic residues" evidence="2">
    <location>
        <begin position="39"/>
        <end position="49"/>
    </location>
</feature>
<evidence type="ECO:0000259" key="3">
    <source>
        <dbReference type="Pfam" id="PF24994"/>
    </source>
</evidence>
<accession>A0AAD6R7R2</accession>
<sequence length="532" mass="59453">MAISSPPPPPSKSPSSRPPPPTVVLSLRSPHITPIQECEREEQYDEFSEEGSQTTTSKATPVNFTDKRATPKHHPTPLREKNGKPSAKKRHGDSNNGDDGGGSGSGSISCNKCRPHAREKISVVPLDNNGLNKHSSIASPNGIFKSIFSSLTRKSPKSTGDVSIAREEQWKIAIAELSHKLIQATRKRDEALLETSRLKYSMAELEKKLNKLEIYCHNLKSGLDECSSSNPHYQIGKGYNVHQYQQNGLMGVSEKVIEQFLVSVSEARSSVRLLSRSLTMQLRHMGVRVYERISVLLQPYDIKISFSKNPKGVLFYLEALLNKAFFEDFESAGFQKTSVNQILNPIDRCEANYASFNVLRDLTWEEVLNQGTRHFSEEFSKFCDRKMSEIVAMLGWNRAWPEPLLQAFFGATKNIWLVHLLANSVHPGFPIFRVDKGVNFDSIYMEDMDGDRARKLVPTMVRIMVAPGFYVYDNVVKCKVLCRKFHGYERVGQLAEGCPSLTKVSSSSLAYAAALCGRALPPLRVSPSSNPD</sequence>
<feature type="region of interest" description="Disordered" evidence="2">
    <location>
        <begin position="1"/>
        <end position="111"/>
    </location>
</feature>
<dbReference type="PANTHER" id="PTHR31029">
    <property type="entry name" value="CYCLIN-DEPENDENT KINASE-LIKE PROTEIN"/>
    <property type="match status" value="1"/>
</dbReference>
<comment type="caution">
    <text evidence="4">The sequence shown here is derived from an EMBL/GenBank/DDBJ whole genome shotgun (WGS) entry which is preliminary data.</text>
</comment>
<keyword evidence="1" id="KW-0175">Coiled coil</keyword>
<evidence type="ECO:0000313" key="4">
    <source>
        <dbReference type="EMBL" id="KAJ7003913.1"/>
    </source>
</evidence>
<dbReference type="AlphaFoldDB" id="A0AAD6R7R2"/>
<feature type="compositionally biased region" description="Polar residues" evidence="2">
    <location>
        <begin position="50"/>
        <end position="63"/>
    </location>
</feature>
<name>A0AAD6R7R2_9ROSI</name>
<evidence type="ECO:0000256" key="1">
    <source>
        <dbReference type="SAM" id="Coils"/>
    </source>
</evidence>
<dbReference type="Pfam" id="PF24994">
    <property type="entry name" value="GIL1_IRKI_C"/>
    <property type="match status" value="1"/>
</dbReference>
<feature type="coiled-coil region" evidence="1">
    <location>
        <begin position="174"/>
        <end position="222"/>
    </location>
</feature>
<reference evidence="4" key="1">
    <citation type="journal article" date="2023" name="Mol. Ecol. Resour.">
        <title>Chromosome-level genome assembly of a triploid poplar Populus alba 'Berolinensis'.</title>
        <authorList>
            <person name="Chen S."/>
            <person name="Yu Y."/>
            <person name="Wang X."/>
            <person name="Wang S."/>
            <person name="Zhang T."/>
            <person name="Zhou Y."/>
            <person name="He R."/>
            <person name="Meng N."/>
            <person name="Wang Y."/>
            <person name="Liu W."/>
            <person name="Liu Z."/>
            <person name="Liu J."/>
            <person name="Guo Q."/>
            <person name="Huang H."/>
            <person name="Sederoff R.R."/>
            <person name="Wang G."/>
            <person name="Qu G."/>
            <person name="Chen S."/>
        </authorList>
    </citation>
    <scope>NUCLEOTIDE SEQUENCE</scope>
    <source>
        <strain evidence="4">SC-2020</strain>
    </source>
</reference>
<evidence type="ECO:0000313" key="5">
    <source>
        <dbReference type="Proteomes" id="UP001164929"/>
    </source>
</evidence>
<dbReference type="PANTHER" id="PTHR31029:SF4">
    <property type="entry name" value="CYCLIN-DEPENDENT KINASE-LIKE PROTEIN"/>
    <property type="match status" value="1"/>
</dbReference>
<feature type="compositionally biased region" description="Pro residues" evidence="2">
    <location>
        <begin position="1"/>
        <end position="22"/>
    </location>
</feature>
<evidence type="ECO:0000256" key="2">
    <source>
        <dbReference type="SAM" id="MobiDB-lite"/>
    </source>
</evidence>
<proteinExistence type="predicted"/>
<gene>
    <name evidence="4" type="ORF">NC653_008952</name>
</gene>
<dbReference type="EMBL" id="JAQIZT010000003">
    <property type="protein sequence ID" value="KAJ7003913.1"/>
    <property type="molecule type" value="Genomic_DNA"/>
</dbReference>
<organism evidence="4 5">
    <name type="scientific">Populus alba x Populus x berolinensis</name>
    <dbReference type="NCBI Taxonomy" id="444605"/>
    <lineage>
        <taxon>Eukaryota</taxon>
        <taxon>Viridiplantae</taxon>
        <taxon>Streptophyta</taxon>
        <taxon>Embryophyta</taxon>
        <taxon>Tracheophyta</taxon>
        <taxon>Spermatophyta</taxon>
        <taxon>Magnoliopsida</taxon>
        <taxon>eudicotyledons</taxon>
        <taxon>Gunneridae</taxon>
        <taxon>Pentapetalae</taxon>
        <taxon>rosids</taxon>
        <taxon>fabids</taxon>
        <taxon>Malpighiales</taxon>
        <taxon>Salicaceae</taxon>
        <taxon>Saliceae</taxon>
        <taxon>Populus</taxon>
    </lineage>
</organism>
<dbReference type="InterPro" id="IPR042316">
    <property type="entry name" value="IRKI-like"/>
</dbReference>
<dbReference type="Proteomes" id="UP001164929">
    <property type="component" value="Chromosome 3"/>
</dbReference>
<feature type="domain" description="GIL1/IRKI C-terminal" evidence="3">
    <location>
        <begin position="431"/>
        <end position="481"/>
    </location>
</feature>